<feature type="domain" description="Pleckstrin homology" evidence="3">
    <location>
        <begin position="1168"/>
        <end position="1308"/>
    </location>
</feature>
<evidence type="ECO:0000259" key="3">
    <source>
        <dbReference type="Pfam" id="PF12814"/>
    </source>
</evidence>
<dbReference type="eggNOG" id="ENOG502QSQ0">
    <property type="taxonomic scope" value="Eukaryota"/>
</dbReference>
<feature type="compositionally biased region" description="Basic and acidic residues" evidence="2">
    <location>
        <begin position="973"/>
        <end position="1000"/>
    </location>
</feature>
<dbReference type="GO" id="GO:0015631">
    <property type="term" value="F:tubulin binding"/>
    <property type="evidence" value="ECO:0007669"/>
    <property type="project" value="TreeGrafter"/>
</dbReference>
<evidence type="ECO:0000313" key="4">
    <source>
        <dbReference type="EMBL" id="CBY02287.1"/>
    </source>
</evidence>
<feature type="region of interest" description="Disordered" evidence="2">
    <location>
        <begin position="238"/>
        <end position="290"/>
    </location>
</feature>
<feature type="compositionally biased region" description="Acidic residues" evidence="2">
    <location>
        <begin position="928"/>
        <end position="945"/>
    </location>
</feature>
<feature type="compositionally biased region" description="Polar residues" evidence="2">
    <location>
        <begin position="1113"/>
        <end position="1129"/>
    </location>
</feature>
<sequence length="1540" mass="169111">MAPFSGHVCLYIIRMQWKVLYSHAHKVIARNQKPAVPRQHAPLSHLEVPSRIVTPLSLMLLPDEVSSGQMVRAIVTTYIVQYPWSGHFIWPRQRGGQGCGTQLNGRVLSAGRWISTSSQWCRAKRRKADSIRPMTGTDGDHGPIRCFFRGPAPPEDSARPSSVQALLGICTARTQRSEHDAKFYCRLSPYPLRLTVALNTGKVPSNIDIISLIGITSIHLSGLSLLFSFEHLSNEVCVSSQPLPSPEGTPCQSLSRRTSRHGTPGSETHSSPAPLPPDQRHGNGDAANDENISILDPRRFTPTLHANLVSEILNLRRELDSKHKFIEDLETSLYTVRVDNDSLAKQLSASNKESKSIKRQLQHFENETLAALEEIAGERDKHKESITDLKEKLEQAQKKSRSQEDDSTRVHDMWAREKEIWAGEKQTLERRVHLSESRLKMLLDEIAMHEAANQEAGLESDGEEGAREAPVGADSDAGSIRSSPQRRSSTHIGRHARNCSSSSYRSIGRNYRMSLLSEGYGRSNGLSLADELIFDEEEEYLGELELDSDDFPENEMRARRARDSRLSLMNPDEKAKRILGLSIDNQQSLKDQSLLEESEPRKTSYDTGHSSITLAPRDITLVFPPTRPIYVNTGVQPTPPQSPTRPVMVEAASQTSYTPVQQKLHDVSVTAAEVEANQSRKRTSITPSNHPSLSISLVSSTMTSSSVQTVEPLSPPATPKIAASVNQPLYSTLSTQAVSTSTQTDLIEEPKESNLHNKKALPPPAITIPSIAIHAPSSAPSSPREPILPPCTKTVSTQTTGDLASPMRSHGMQTEPIRIDQRRVKLPSHLLPSSISSKPGTPESKHISEASIQDLSTEPQSNDRDSPALKSSARQDLFMRLEKAAERKIENRYPGNNDNGPLSRFQQSDILSRPFRTSSLFAGFDGPSSDEEDDDDFGYNSDDDYSVPKFSSSMLSSRNAKSGRPVNPPTPVPEDKETSPQPRPSEDSMVSKRSSMERPAKVGKATRTTITRQPSIRRSVMIQNGTAAHSRSRSPSFGSVASSGYVPKPPFPVPTRSSSRKPISKSEGSQSPTPRNSGSYAGRRPYGVYHQRKDSLRKVRSAAPIVKTRSRSRSPTLPTTPSIADTSSIPPLPSDIVSARGFNHRHQLSNATAYTANGSINSSVNQTSVVDAIAAAMIGEFMWKYVRKRKTFGGPDAPADMSRAAEEASLANHGVRHKRWVWISPYERAILWSSKQPTSGSALMGKSGRKLVIQSVLDVADTCPAPRNENLFNRSILILTPARALKFTTTSRERHYLWLTALSFLAHSSSPMPNLDAMPPVPPPVDESLRRNQGATLRRSRVQDSVRLAKGRVNPVMARYAAQNEPMPSLPSLSGFERPIPDAASPPTIPRGPQHGRKRSSTGPSAPPPNVPFRSFSHQNVPSIYSNGSSDMYSAGVPPSVPSSVYNPNSGALSSRTSEASTSTRRHFFDTMGTVRMEAFVAGIDNALVDQNKLTGHNARTRMARRRGSSQWSASTRDASNRSGGLFEDFDAGGDPFRGF</sequence>
<dbReference type="InParanoid" id="E5ACT5"/>
<name>E5ACT5_LEPMJ</name>
<dbReference type="InterPro" id="IPR053005">
    <property type="entry name" value="Nuclear_Pos-Cytoskel_Interact"/>
</dbReference>
<feature type="compositionally biased region" description="Polar residues" evidence="2">
    <location>
        <begin position="1509"/>
        <end position="1523"/>
    </location>
</feature>
<protein>
    <submittedName>
        <fullName evidence="4">Predicted protein</fullName>
    </submittedName>
</protein>
<feature type="compositionally biased region" description="Basic residues" evidence="2">
    <location>
        <begin position="488"/>
        <end position="497"/>
    </location>
</feature>
<feature type="coiled-coil region" evidence="1">
    <location>
        <begin position="347"/>
        <end position="445"/>
    </location>
</feature>
<dbReference type="Proteomes" id="UP000002668">
    <property type="component" value="Genome"/>
</dbReference>
<dbReference type="PANTHER" id="PTHR28190">
    <property type="entry name" value="NUCLEAR MIGRATION PROTEIN NUM1"/>
    <property type="match status" value="1"/>
</dbReference>
<feature type="region of interest" description="Disordered" evidence="2">
    <location>
        <begin position="1326"/>
        <end position="1424"/>
    </location>
</feature>
<evidence type="ECO:0000256" key="2">
    <source>
        <dbReference type="SAM" id="MobiDB-lite"/>
    </source>
</evidence>
<keyword evidence="1" id="KW-0175">Coiled coil</keyword>
<feature type="compositionally biased region" description="Polar residues" evidence="2">
    <location>
        <begin position="1064"/>
        <end position="1079"/>
    </location>
</feature>
<proteinExistence type="predicted"/>
<dbReference type="EMBL" id="FP929139">
    <property type="protein sequence ID" value="CBY02287.1"/>
    <property type="molecule type" value="Genomic_DNA"/>
</dbReference>
<feature type="region of interest" description="Disordered" evidence="2">
    <location>
        <begin position="853"/>
        <end position="875"/>
    </location>
</feature>
<dbReference type="STRING" id="985895.E5ACT5"/>
<keyword evidence="5" id="KW-1185">Reference proteome</keyword>
<dbReference type="GO" id="GO:0005938">
    <property type="term" value="C:cell cortex"/>
    <property type="evidence" value="ECO:0007669"/>
    <property type="project" value="InterPro"/>
</dbReference>
<dbReference type="OMA" id="EWMYKYV"/>
<organism evidence="4 5">
    <name type="scientific">Leptosphaeria maculans (strain JN3 / isolate v23.1.3 / race Av1-4-5-6-7-8)</name>
    <name type="common">Blackleg fungus</name>
    <name type="synonym">Phoma lingam</name>
    <dbReference type="NCBI Taxonomy" id="985895"/>
    <lineage>
        <taxon>Eukaryota</taxon>
        <taxon>Fungi</taxon>
        <taxon>Dikarya</taxon>
        <taxon>Ascomycota</taxon>
        <taxon>Pezizomycotina</taxon>
        <taxon>Dothideomycetes</taxon>
        <taxon>Pleosporomycetidae</taxon>
        <taxon>Pleosporales</taxon>
        <taxon>Pleosporineae</taxon>
        <taxon>Leptosphaeriaceae</taxon>
        <taxon>Plenodomus</taxon>
        <taxon>Plenodomus lingam/Leptosphaeria maculans species complex</taxon>
    </lineage>
</organism>
<dbReference type="Pfam" id="PF12814">
    <property type="entry name" value="Mcp5_PH"/>
    <property type="match status" value="1"/>
</dbReference>
<dbReference type="GO" id="GO:0005739">
    <property type="term" value="C:mitochondrion"/>
    <property type="evidence" value="ECO:0007669"/>
    <property type="project" value="TreeGrafter"/>
</dbReference>
<feature type="region of interest" description="Disordered" evidence="2">
    <location>
        <begin position="590"/>
        <end position="611"/>
    </location>
</feature>
<dbReference type="GO" id="GO:0032065">
    <property type="term" value="P:maintenance of protein location in cell cortex"/>
    <property type="evidence" value="ECO:0007669"/>
    <property type="project" value="InterPro"/>
</dbReference>
<dbReference type="PANTHER" id="PTHR28190:SF2">
    <property type="entry name" value="MIGRATION PROTEIN, PUTATIVE (AFU_ORTHOLOGUE AFUA_2G07730)-RELATED"/>
    <property type="match status" value="1"/>
</dbReference>
<feature type="compositionally biased region" description="Polar residues" evidence="2">
    <location>
        <begin position="1006"/>
        <end position="1042"/>
    </location>
</feature>
<evidence type="ECO:0000256" key="1">
    <source>
        <dbReference type="SAM" id="Coils"/>
    </source>
</evidence>
<dbReference type="GO" id="GO:0005543">
    <property type="term" value="F:phospholipid binding"/>
    <property type="evidence" value="ECO:0007669"/>
    <property type="project" value="InterPro"/>
</dbReference>
<feature type="region of interest" description="Disordered" evidence="2">
    <location>
        <begin position="795"/>
        <end position="820"/>
    </location>
</feature>
<feature type="region of interest" description="Disordered" evidence="2">
    <location>
        <begin position="921"/>
        <end position="1131"/>
    </location>
</feature>
<dbReference type="GeneID" id="13289505"/>
<dbReference type="OrthoDB" id="2149224at2759"/>
<dbReference type="GO" id="GO:0000226">
    <property type="term" value="P:microtubule cytoskeleton organization"/>
    <property type="evidence" value="ECO:0007669"/>
    <property type="project" value="TreeGrafter"/>
</dbReference>
<feature type="region of interest" description="Disordered" evidence="2">
    <location>
        <begin position="454"/>
        <end position="501"/>
    </location>
</feature>
<dbReference type="VEuPathDB" id="FungiDB:LEMA_P010740.1"/>
<feature type="region of interest" description="Disordered" evidence="2">
    <location>
        <begin position="1501"/>
        <end position="1540"/>
    </location>
</feature>
<evidence type="ECO:0000313" key="5">
    <source>
        <dbReference type="Proteomes" id="UP000002668"/>
    </source>
</evidence>
<reference evidence="5" key="1">
    <citation type="journal article" date="2011" name="Nat. Commun.">
        <title>Effector diversification within compartments of the Leptosphaeria maculans genome affected by Repeat-Induced Point mutations.</title>
        <authorList>
            <person name="Rouxel T."/>
            <person name="Grandaubert J."/>
            <person name="Hane J.K."/>
            <person name="Hoede C."/>
            <person name="van de Wouw A.P."/>
            <person name="Couloux A."/>
            <person name="Dominguez V."/>
            <person name="Anthouard V."/>
            <person name="Bally P."/>
            <person name="Bourras S."/>
            <person name="Cozijnsen A.J."/>
            <person name="Ciuffetti L.M."/>
            <person name="Degrave A."/>
            <person name="Dilmaghani A."/>
            <person name="Duret L."/>
            <person name="Fudal I."/>
            <person name="Goodwin S.B."/>
            <person name="Gout L."/>
            <person name="Glaser N."/>
            <person name="Linglin J."/>
            <person name="Kema G.H.J."/>
            <person name="Lapalu N."/>
            <person name="Lawrence C.B."/>
            <person name="May K."/>
            <person name="Meyer M."/>
            <person name="Ollivier B."/>
            <person name="Poulain J."/>
            <person name="Schoch C.L."/>
            <person name="Simon A."/>
            <person name="Spatafora J.W."/>
            <person name="Stachowiak A."/>
            <person name="Turgeon B.G."/>
            <person name="Tyler B.M."/>
            <person name="Vincent D."/>
            <person name="Weissenbach J."/>
            <person name="Amselem J."/>
            <person name="Quesneville H."/>
            <person name="Oliver R.P."/>
            <person name="Wincker P."/>
            <person name="Balesdent M.-H."/>
            <person name="Howlett B.J."/>
        </authorList>
    </citation>
    <scope>NUCLEOTIDE SEQUENCE [LARGE SCALE GENOMIC DNA]</scope>
    <source>
        <strain evidence="5">JN3 / isolate v23.1.3 / race Av1-4-5-6-7-8</strain>
    </source>
</reference>
<gene>
    <name evidence="4" type="ORF">LEMA_P010740.1</name>
</gene>
<feature type="compositionally biased region" description="Low complexity" evidence="2">
    <location>
        <begin position="829"/>
        <end position="839"/>
    </location>
</feature>
<dbReference type="InterPro" id="IPR024774">
    <property type="entry name" value="PH_dom-Mcp5-type"/>
</dbReference>
<accession>E5ACT5</accession>
<dbReference type="HOGENOM" id="CLU_006265_0_0_1"/>
<feature type="region of interest" description="Disordered" evidence="2">
    <location>
        <begin position="829"/>
        <end position="848"/>
    </location>
</feature>
<feature type="compositionally biased region" description="Polar residues" evidence="2">
    <location>
        <begin position="949"/>
        <end position="960"/>
    </location>
</feature>